<evidence type="ECO:0000313" key="2">
    <source>
        <dbReference type="EMBL" id="MDN0013952.1"/>
    </source>
</evidence>
<sequence length="212" mass="23951">MKGKILDFTIQTNTGIILGDDQKRYNFTGSEWKEQQAPIRGHQVDFDVNTEGQATAVYLELTVTPAPVTQVKTPITSPSFSNGNQHDSAKEIFNKLEQTEASYRQAIFTCFKKFGDFKGRARRSEFWYFELFCVLISLVFSFFISEDLATIAMLVTLLPNIAVSVRRLHDIDRSGWWMLVALVPIVGILLLLFWAAQDGNPSTNQYGESPKA</sequence>
<dbReference type="Pfam" id="PF05656">
    <property type="entry name" value="DUF805"/>
    <property type="match status" value="1"/>
</dbReference>
<dbReference type="InterPro" id="IPR008523">
    <property type="entry name" value="DUF805"/>
</dbReference>
<proteinExistence type="predicted"/>
<feature type="transmembrane region" description="Helical" evidence="1">
    <location>
        <begin position="126"/>
        <end position="144"/>
    </location>
</feature>
<dbReference type="PANTHER" id="PTHR34980:SF2">
    <property type="entry name" value="INNER MEMBRANE PROTEIN YHAH-RELATED"/>
    <property type="match status" value="1"/>
</dbReference>
<dbReference type="PANTHER" id="PTHR34980">
    <property type="entry name" value="INNER MEMBRANE PROTEIN-RELATED-RELATED"/>
    <property type="match status" value="1"/>
</dbReference>
<gene>
    <name evidence="2" type="ORF">QTA56_06820</name>
</gene>
<dbReference type="EMBL" id="JAUDZE010000002">
    <property type="protein sequence ID" value="MDN0013952.1"/>
    <property type="molecule type" value="Genomic_DNA"/>
</dbReference>
<keyword evidence="1" id="KW-1133">Transmembrane helix</keyword>
<organism evidence="2 3">
    <name type="scientific">Acinetobacter thutiue</name>
    <dbReference type="NCBI Taxonomy" id="2998078"/>
    <lineage>
        <taxon>Bacteria</taxon>
        <taxon>Pseudomonadati</taxon>
        <taxon>Pseudomonadota</taxon>
        <taxon>Gammaproteobacteria</taxon>
        <taxon>Moraxellales</taxon>
        <taxon>Moraxellaceae</taxon>
        <taxon>Acinetobacter</taxon>
    </lineage>
</organism>
<protein>
    <submittedName>
        <fullName evidence="2">DUF805 domain-containing protein</fullName>
    </submittedName>
</protein>
<evidence type="ECO:0000313" key="3">
    <source>
        <dbReference type="Proteomes" id="UP001168524"/>
    </source>
</evidence>
<comment type="caution">
    <text evidence="2">The sequence shown here is derived from an EMBL/GenBank/DDBJ whole genome shotgun (WGS) entry which is preliminary data.</text>
</comment>
<accession>A0ABT7WMS1</accession>
<feature type="transmembrane region" description="Helical" evidence="1">
    <location>
        <begin position="150"/>
        <end position="168"/>
    </location>
</feature>
<feature type="transmembrane region" description="Helical" evidence="1">
    <location>
        <begin position="175"/>
        <end position="196"/>
    </location>
</feature>
<dbReference type="Proteomes" id="UP001168524">
    <property type="component" value="Unassembled WGS sequence"/>
</dbReference>
<name>A0ABT7WMS1_9GAMM</name>
<keyword evidence="1" id="KW-0812">Transmembrane</keyword>
<evidence type="ECO:0000256" key="1">
    <source>
        <dbReference type="SAM" id="Phobius"/>
    </source>
</evidence>
<dbReference type="RefSeq" id="WP_267980203.1">
    <property type="nucleotide sequence ID" value="NZ_JAPQKF010000002.1"/>
</dbReference>
<keyword evidence="3" id="KW-1185">Reference proteome</keyword>
<reference evidence="2" key="1">
    <citation type="submission" date="2023-06" db="EMBL/GenBank/DDBJ databases">
        <title>Two novel species of Acinetobacter isolated from motorbike repairing workshop in Vietnam.</title>
        <authorList>
            <person name="Le N.T.T."/>
        </authorList>
    </citation>
    <scope>NUCLEOTIDE SEQUENCE</scope>
    <source>
        <strain evidence="2">VNH17</strain>
    </source>
</reference>
<keyword evidence="1" id="KW-0472">Membrane</keyword>